<evidence type="ECO:0000256" key="6">
    <source>
        <dbReference type="PROSITE-ProRule" id="PRU00169"/>
    </source>
</evidence>
<dbReference type="InterPro" id="IPR019734">
    <property type="entry name" value="TPR_rpt"/>
</dbReference>
<dbReference type="InterPro" id="IPR036388">
    <property type="entry name" value="WH-like_DNA-bd_sf"/>
</dbReference>
<dbReference type="Proteomes" id="UP001597497">
    <property type="component" value="Unassembled WGS sequence"/>
</dbReference>
<dbReference type="InterPro" id="IPR005158">
    <property type="entry name" value="BTAD"/>
</dbReference>
<dbReference type="Pfam" id="PF03704">
    <property type="entry name" value="BTAD"/>
    <property type="match status" value="1"/>
</dbReference>
<dbReference type="InterPro" id="IPR001867">
    <property type="entry name" value="OmpR/PhoB-type_DNA-bd"/>
</dbReference>
<keyword evidence="3" id="KW-0805">Transcription regulation</keyword>
<evidence type="ECO:0000256" key="4">
    <source>
        <dbReference type="ARBA" id="ARBA00023125"/>
    </source>
</evidence>
<dbReference type="PANTHER" id="PTHR35807:SF2">
    <property type="entry name" value="TRANSCRIPTIONAL ACTIVATOR DOMAIN"/>
    <property type="match status" value="1"/>
</dbReference>
<keyword evidence="5" id="KW-0804">Transcription</keyword>
<evidence type="ECO:0000256" key="2">
    <source>
        <dbReference type="ARBA" id="ARBA00023012"/>
    </source>
</evidence>
<dbReference type="InterPro" id="IPR011990">
    <property type="entry name" value="TPR-like_helical_dom_sf"/>
</dbReference>
<dbReference type="Pfam" id="PF00072">
    <property type="entry name" value="Response_reg"/>
    <property type="match status" value="1"/>
</dbReference>
<comment type="similarity">
    <text evidence="1">Belongs to the AfsR/DnrI/RedD regulatory family.</text>
</comment>
<dbReference type="Gene3D" id="1.10.10.10">
    <property type="entry name" value="Winged helix-like DNA-binding domain superfamily/Winged helix DNA-binding domain"/>
    <property type="match status" value="1"/>
</dbReference>
<dbReference type="SMART" id="SM00862">
    <property type="entry name" value="Trans_reg_C"/>
    <property type="match status" value="1"/>
</dbReference>
<dbReference type="PROSITE" id="PS50005">
    <property type="entry name" value="TPR"/>
    <property type="match status" value="1"/>
</dbReference>
<dbReference type="PROSITE" id="PS50110">
    <property type="entry name" value="RESPONSE_REGULATORY"/>
    <property type="match status" value="1"/>
</dbReference>
<organism evidence="9 10">
    <name type="scientific">Marinicrinis sediminis</name>
    <dbReference type="NCBI Taxonomy" id="1652465"/>
    <lineage>
        <taxon>Bacteria</taxon>
        <taxon>Bacillati</taxon>
        <taxon>Bacillota</taxon>
        <taxon>Bacilli</taxon>
        <taxon>Bacillales</taxon>
        <taxon>Paenibacillaceae</taxon>
    </lineage>
</organism>
<dbReference type="SUPFAM" id="SSF48452">
    <property type="entry name" value="TPR-like"/>
    <property type="match status" value="1"/>
</dbReference>
<evidence type="ECO:0000256" key="3">
    <source>
        <dbReference type="ARBA" id="ARBA00023015"/>
    </source>
</evidence>
<dbReference type="SUPFAM" id="SSF52172">
    <property type="entry name" value="CheY-like"/>
    <property type="match status" value="1"/>
</dbReference>
<protein>
    <submittedName>
        <fullName evidence="9">Response regulator</fullName>
    </submittedName>
</protein>
<evidence type="ECO:0000256" key="7">
    <source>
        <dbReference type="PROSITE-ProRule" id="PRU00339"/>
    </source>
</evidence>
<dbReference type="Gene3D" id="1.25.40.10">
    <property type="entry name" value="Tetratricopeptide repeat domain"/>
    <property type="match status" value="1"/>
</dbReference>
<dbReference type="InterPro" id="IPR001789">
    <property type="entry name" value="Sig_transdc_resp-reg_receiver"/>
</dbReference>
<evidence type="ECO:0000256" key="5">
    <source>
        <dbReference type="ARBA" id="ARBA00023163"/>
    </source>
</evidence>
<dbReference type="PANTHER" id="PTHR35807">
    <property type="entry name" value="TRANSCRIPTIONAL REGULATOR REDD-RELATED"/>
    <property type="match status" value="1"/>
</dbReference>
<keyword evidence="4" id="KW-0238">DNA-binding</keyword>
<dbReference type="InterPro" id="IPR011006">
    <property type="entry name" value="CheY-like_superfamily"/>
</dbReference>
<evidence type="ECO:0000256" key="1">
    <source>
        <dbReference type="ARBA" id="ARBA00005820"/>
    </source>
</evidence>
<sequence length="372" mass="43982">MPISVYILDDEVHAVNLLQYLLAQIPEVQVMGSSERPQIALDEIKQLKPDLAFLDIEMPGMMGIELGSLLRQALPTLEIVYTTAHQQYAVEAFEQDAMDYILKPIDQNRLVNTIQRIEKRRQRQNQKSVRSMNMHVQMLGAFDIYSEQNQRLKWRTAKEKELFAYLLVKGKNGVHRDELLEVLWPEEDYQRAKGYLHTCVSYIRKDLRALGYSKMLTYASEKYYLDQTAMTIDYAKCLEWVENWRNGKGQSYRQMEDSVMKYEGELLEDCDYVWIEQERQQLRRTRIEIGLQLVKRDLGNEDRDQALRKLQKIIQMDPYSEEAYRQLMLIYQQQGKHDEALRVYQQLIEALNELDIEPSPITTQFFAMMTKP</sequence>
<accession>A0ABW5REL0</accession>
<comment type="caution">
    <text evidence="9">The sequence shown here is derived from an EMBL/GenBank/DDBJ whole genome shotgun (WGS) entry which is preliminary data.</text>
</comment>
<gene>
    <name evidence="9" type="ORF">ACFSUC_18365</name>
</gene>
<dbReference type="InterPro" id="IPR051677">
    <property type="entry name" value="AfsR-DnrI-RedD_regulator"/>
</dbReference>
<keyword evidence="7" id="KW-0802">TPR repeat</keyword>
<feature type="repeat" description="TPR" evidence="7">
    <location>
        <begin position="321"/>
        <end position="354"/>
    </location>
</feature>
<reference evidence="10" key="1">
    <citation type="journal article" date="2019" name="Int. J. Syst. Evol. Microbiol.">
        <title>The Global Catalogue of Microorganisms (GCM) 10K type strain sequencing project: providing services to taxonomists for standard genome sequencing and annotation.</title>
        <authorList>
            <consortium name="The Broad Institute Genomics Platform"/>
            <consortium name="The Broad Institute Genome Sequencing Center for Infectious Disease"/>
            <person name="Wu L."/>
            <person name="Ma J."/>
        </authorList>
    </citation>
    <scope>NUCLEOTIDE SEQUENCE [LARGE SCALE GENOMIC DNA]</scope>
    <source>
        <strain evidence="10">KCTC 33676</strain>
    </source>
</reference>
<keyword evidence="2" id="KW-0902">Two-component regulatory system</keyword>
<evidence type="ECO:0000259" key="8">
    <source>
        <dbReference type="PROSITE" id="PS50110"/>
    </source>
</evidence>
<proteinExistence type="inferred from homology"/>
<evidence type="ECO:0000313" key="10">
    <source>
        <dbReference type="Proteomes" id="UP001597497"/>
    </source>
</evidence>
<evidence type="ECO:0000313" key="9">
    <source>
        <dbReference type="EMBL" id="MFD2673517.1"/>
    </source>
</evidence>
<feature type="modified residue" description="4-aspartylphosphate" evidence="6">
    <location>
        <position position="55"/>
    </location>
</feature>
<dbReference type="Gene3D" id="3.40.50.2300">
    <property type="match status" value="1"/>
</dbReference>
<keyword evidence="10" id="KW-1185">Reference proteome</keyword>
<dbReference type="EMBL" id="JBHUMM010000044">
    <property type="protein sequence ID" value="MFD2673517.1"/>
    <property type="molecule type" value="Genomic_DNA"/>
</dbReference>
<dbReference type="SMART" id="SM00448">
    <property type="entry name" value="REC"/>
    <property type="match status" value="1"/>
</dbReference>
<feature type="domain" description="Response regulatory" evidence="8">
    <location>
        <begin position="4"/>
        <end position="118"/>
    </location>
</feature>
<dbReference type="Pfam" id="PF00486">
    <property type="entry name" value="Trans_reg_C"/>
    <property type="match status" value="1"/>
</dbReference>
<dbReference type="RefSeq" id="WP_379931101.1">
    <property type="nucleotide sequence ID" value="NZ_JBHUMM010000044.1"/>
</dbReference>
<keyword evidence="6" id="KW-0597">Phosphoprotein</keyword>
<name>A0ABW5REL0_9BACL</name>
<dbReference type="SMART" id="SM01043">
    <property type="entry name" value="BTAD"/>
    <property type="match status" value="1"/>
</dbReference>